<sequence length="63" mass="7141">LGWSLTNSIVTPQKLYLKTEITTLHEAQKFLGDLQWLRPMVGIPNELLDKLRPLLKGTDPTTP</sequence>
<dbReference type="GO" id="GO:0004519">
    <property type="term" value="F:endonuclease activity"/>
    <property type="evidence" value="ECO:0007669"/>
    <property type="project" value="UniProtKB-KW"/>
</dbReference>
<protein>
    <submittedName>
        <fullName evidence="8">PO113 protein</fullName>
    </submittedName>
</protein>
<keyword evidence="9" id="KW-1185">Reference proteome</keyword>
<dbReference type="Gene3D" id="3.30.70.270">
    <property type="match status" value="1"/>
</dbReference>
<comment type="caution">
    <text evidence="8">The sequence shown here is derived from an EMBL/GenBank/DDBJ whole genome shotgun (WGS) entry which is preliminary data.</text>
</comment>
<dbReference type="InterPro" id="IPR010661">
    <property type="entry name" value="RVT_thumb"/>
</dbReference>
<feature type="non-terminal residue" evidence="8">
    <location>
        <position position="63"/>
    </location>
</feature>
<keyword evidence="3" id="KW-0540">Nuclease</keyword>
<gene>
    <name evidence="8" type="primary">Hervk_2</name>
    <name evidence="8" type="ORF">MALELE_R15649</name>
</gene>
<keyword evidence="4" id="KW-0255">Endonuclease</keyword>
<feature type="domain" description="Reverse transcriptase thumb" evidence="7">
    <location>
        <begin position="12"/>
        <end position="59"/>
    </location>
</feature>
<keyword evidence="2" id="KW-0548">Nucleotidyltransferase</keyword>
<organism evidence="8 9">
    <name type="scientific">Malurus elegans</name>
    <name type="common">Red-winged fairywren</name>
    <dbReference type="NCBI Taxonomy" id="720584"/>
    <lineage>
        <taxon>Eukaryota</taxon>
        <taxon>Metazoa</taxon>
        <taxon>Chordata</taxon>
        <taxon>Craniata</taxon>
        <taxon>Vertebrata</taxon>
        <taxon>Euteleostomi</taxon>
        <taxon>Archelosauria</taxon>
        <taxon>Archosauria</taxon>
        <taxon>Dinosauria</taxon>
        <taxon>Saurischia</taxon>
        <taxon>Theropoda</taxon>
        <taxon>Coelurosauria</taxon>
        <taxon>Aves</taxon>
        <taxon>Neognathae</taxon>
        <taxon>Neoaves</taxon>
        <taxon>Telluraves</taxon>
        <taxon>Australaves</taxon>
        <taxon>Passeriformes</taxon>
        <taxon>Meliphagoidea</taxon>
        <taxon>Maluridae</taxon>
        <taxon>Malurus</taxon>
    </lineage>
</organism>
<keyword evidence="1" id="KW-0808">Transferase</keyword>
<dbReference type="EMBL" id="VZRP01028339">
    <property type="protein sequence ID" value="NWV72443.1"/>
    <property type="molecule type" value="Genomic_DNA"/>
</dbReference>
<evidence type="ECO:0000256" key="6">
    <source>
        <dbReference type="ARBA" id="ARBA00022918"/>
    </source>
</evidence>
<evidence type="ECO:0000256" key="3">
    <source>
        <dbReference type="ARBA" id="ARBA00022722"/>
    </source>
</evidence>
<keyword evidence="5" id="KW-0378">Hydrolase</keyword>
<reference evidence="8 9" key="1">
    <citation type="submission" date="2019-09" db="EMBL/GenBank/DDBJ databases">
        <title>Bird 10,000 Genomes (B10K) Project - Family phase.</title>
        <authorList>
            <person name="Zhang G."/>
        </authorList>
    </citation>
    <scope>NUCLEOTIDE SEQUENCE [LARGE SCALE GENOMIC DNA]</scope>
    <source>
        <strain evidence="8">B10K-DU-029-44</strain>
        <tissue evidence="8">Heart</tissue>
    </source>
</reference>
<evidence type="ECO:0000256" key="5">
    <source>
        <dbReference type="ARBA" id="ARBA00022801"/>
    </source>
</evidence>
<evidence type="ECO:0000256" key="2">
    <source>
        <dbReference type="ARBA" id="ARBA00022695"/>
    </source>
</evidence>
<name>A0A7K6H9Z3_9PASS</name>
<dbReference type="GO" id="GO:0035613">
    <property type="term" value="F:RNA stem-loop binding"/>
    <property type="evidence" value="ECO:0007669"/>
    <property type="project" value="TreeGrafter"/>
</dbReference>
<accession>A0A7K6H9Z3</accession>
<dbReference type="InterPro" id="IPR043128">
    <property type="entry name" value="Rev_trsase/Diguanyl_cyclase"/>
</dbReference>
<evidence type="ECO:0000313" key="8">
    <source>
        <dbReference type="EMBL" id="NWV72443.1"/>
    </source>
</evidence>
<evidence type="ECO:0000256" key="4">
    <source>
        <dbReference type="ARBA" id="ARBA00022759"/>
    </source>
</evidence>
<dbReference type="AlphaFoldDB" id="A0A7K6H9Z3"/>
<evidence type="ECO:0000259" key="7">
    <source>
        <dbReference type="Pfam" id="PF06817"/>
    </source>
</evidence>
<dbReference type="Proteomes" id="UP000564407">
    <property type="component" value="Unassembled WGS sequence"/>
</dbReference>
<evidence type="ECO:0000256" key="1">
    <source>
        <dbReference type="ARBA" id="ARBA00022679"/>
    </source>
</evidence>
<dbReference type="SUPFAM" id="SSF56672">
    <property type="entry name" value="DNA/RNA polymerases"/>
    <property type="match status" value="1"/>
</dbReference>
<dbReference type="Pfam" id="PF06817">
    <property type="entry name" value="RVT_thumb"/>
    <property type="match status" value="1"/>
</dbReference>
<dbReference type="GO" id="GO:0003964">
    <property type="term" value="F:RNA-directed DNA polymerase activity"/>
    <property type="evidence" value="ECO:0007669"/>
    <property type="project" value="UniProtKB-KW"/>
</dbReference>
<proteinExistence type="predicted"/>
<feature type="non-terminal residue" evidence="8">
    <location>
        <position position="1"/>
    </location>
</feature>
<keyword evidence="6" id="KW-0695">RNA-directed DNA polymerase</keyword>
<evidence type="ECO:0000313" key="9">
    <source>
        <dbReference type="Proteomes" id="UP000564407"/>
    </source>
</evidence>
<dbReference type="GO" id="GO:0016787">
    <property type="term" value="F:hydrolase activity"/>
    <property type="evidence" value="ECO:0007669"/>
    <property type="project" value="UniProtKB-KW"/>
</dbReference>
<dbReference type="InterPro" id="IPR043502">
    <property type="entry name" value="DNA/RNA_pol_sf"/>
</dbReference>
<dbReference type="PANTHER" id="PTHR41694:SF3">
    <property type="entry name" value="RNA-DIRECTED DNA POLYMERASE-RELATED"/>
    <property type="match status" value="1"/>
</dbReference>
<dbReference type="PANTHER" id="PTHR41694">
    <property type="entry name" value="ENDOGENOUS RETROVIRUS GROUP K MEMBER POL PROTEIN"/>
    <property type="match status" value="1"/>
</dbReference>